<accession>A0ABN9T5A4</accession>
<proteinExistence type="predicted"/>
<evidence type="ECO:0000313" key="1">
    <source>
        <dbReference type="EMBL" id="CAK0839971.1"/>
    </source>
</evidence>
<dbReference type="InterPro" id="IPR036691">
    <property type="entry name" value="Endo/exonu/phosph_ase_sf"/>
</dbReference>
<protein>
    <submittedName>
        <fullName evidence="1">Uncharacterized protein</fullName>
    </submittedName>
</protein>
<gene>
    <name evidence="1" type="ORF">PCOR1329_LOCUS35521</name>
</gene>
<dbReference type="EMBL" id="CAUYUJ010014338">
    <property type="protein sequence ID" value="CAK0839971.1"/>
    <property type="molecule type" value="Genomic_DNA"/>
</dbReference>
<dbReference type="Proteomes" id="UP001189429">
    <property type="component" value="Unassembled WGS sequence"/>
</dbReference>
<organism evidence="1 2">
    <name type="scientific">Prorocentrum cordatum</name>
    <dbReference type="NCBI Taxonomy" id="2364126"/>
    <lineage>
        <taxon>Eukaryota</taxon>
        <taxon>Sar</taxon>
        <taxon>Alveolata</taxon>
        <taxon>Dinophyceae</taxon>
        <taxon>Prorocentrales</taxon>
        <taxon>Prorocentraceae</taxon>
        <taxon>Prorocentrum</taxon>
    </lineage>
</organism>
<comment type="caution">
    <text evidence="1">The sequence shown here is derived from an EMBL/GenBank/DDBJ whole genome shotgun (WGS) entry which is preliminary data.</text>
</comment>
<evidence type="ECO:0000313" key="2">
    <source>
        <dbReference type="Proteomes" id="UP001189429"/>
    </source>
</evidence>
<sequence length="177" mass="19568">MGYSGFAAFVVFRAHVDSHAYSTPTCTDRQPLESADLHSSRSRRGQYMGDLSVTSWNAQALFATDMFRFEAKSSYVNKMMLKSDICLITESHGSETSNSTWRAPLGSTAWWSEGASHGQAGVGVIIRDSFLQQFTERPRWVHIWKGRAAKLCLRGPLGALDIVVVYGHAGSHRAPVD</sequence>
<reference evidence="1" key="1">
    <citation type="submission" date="2023-10" db="EMBL/GenBank/DDBJ databases">
        <authorList>
            <person name="Chen Y."/>
            <person name="Shah S."/>
            <person name="Dougan E. K."/>
            <person name="Thang M."/>
            <person name="Chan C."/>
        </authorList>
    </citation>
    <scope>NUCLEOTIDE SEQUENCE [LARGE SCALE GENOMIC DNA]</scope>
</reference>
<dbReference type="SUPFAM" id="SSF56219">
    <property type="entry name" value="DNase I-like"/>
    <property type="match status" value="1"/>
</dbReference>
<name>A0ABN9T5A4_9DINO</name>
<dbReference type="Gene3D" id="3.60.10.10">
    <property type="entry name" value="Endonuclease/exonuclease/phosphatase"/>
    <property type="match status" value="1"/>
</dbReference>
<keyword evidence="2" id="KW-1185">Reference proteome</keyword>